<sequence length="223" mass="25067">MDDKPSTLVADFKKANGHTNVPRIGATEKLGKWVLMLRLRLSQLVDLLDDKVPVDADSSKRSYDEPKYPNGTRMSRLFYSNTEPGKACEYGGTVVHSEYVEEEGGVAVRAYMIHYDDGDREHMTAGELEKYVDPPKIKKPERSEEKESLSKKQSQPKSIRIDDPSAKGGAKTVDVLTQVPVSAMENNAVLSKSMKSFRSEEKENCYEQSKRRGTCPKHCSFET</sequence>
<reference evidence="2 3" key="1">
    <citation type="journal article" date="2015" name="Plant Cell">
        <title>Oil accumulation by the oleaginous diatom Fistulifera solaris as revealed by the genome and transcriptome.</title>
        <authorList>
            <person name="Tanaka T."/>
            <person name="Maeda Y."/>
            <person name="Veluchamy A."/>
            <person name="Tanaka M."/>
            <person name="Abida H."/>
            <person name="Marechal E."/>
            <person name="Bowler C."/>
            <person name="Muto M."/>
            <person name="Sunaga Y."/>
            <person name="Tanaka M."/>
            <person name="Yoshino T."/>
            <person name="Taniguchi T."/>
            <person name="Fukuda Y."/>
            <person name="Nemoto M."/>
            <person name="Matsumoto M."/>
            <person name="Wong P.S."/>
            <person name="Aburatani S."/>
            <person name="Fujibuchi W."/>
        </authorList>
    </citation>
    <scope>NUCLEOTIDE SEQUENCE [LARGE SCALE GENOMIC DNA]</scope>
    <source>
        <strain evidence="2 3">JPCC DA0580</strain>
    </source>
</reference>
<feature type="region of interest" description="Disordered" evidence="1">
    <location>
        <begin position="125"/>
        <end position="172"/>
    </location>
</feature>
<comment type="caution">
    <text evidence="2">The sequence shown here is derived from an EMBL/GenBank/DDBJ whole genome shotgun (WGS) entry which is preliminary data.</text>
</comment>
<keyword evidence="3" id="KW-1185">Reference proteome</keyword>
<evidence type="ECO:0000313" key="3">
    <source>
        <dbReference type="Proteomes" id="UP000198406"/>
    </source>
</evidence>
<protein>
    <recommendedName>
        <fullName evidence="4">Tudor domain-containing protein</fullName>
    </recommendedName>
</protein>
<evidence type="ECO:0008006" key="4">
    <source>
        <dbReference type="Google" id="ProtNLM"/>
    </source>
</evidence>
<organism evidence="2 3">
    <name type="scientific">Fistulifera solaris</name>
    <name type="common">Oleaginous diatom</name>
    <dbReference type="NCBI Taxonomy" id="1519565"/>
    <lineage>
        <taxon>Eukaryota</taxon>
        <taxon>Sar</taxon>
        <taxon>Stramenopiles</taxon>
        <taxon>Ochrophyta</taxon>
        <taxon>Bacillariophyta</taxon>
        <taxon>Bacillariophyceae</taxon>
        <taxon>Bacillariophycidae</taxon>
        <taxon>Naviculales</taxon>
        <taxon>Naviculaceae</taxon>
        <taxon>Fistulifera</taxon>
    </lineage>
</organism>
<dbReference type="EMBL" id="BDSP01000072">
    <property type="protein sequence ID" value="GAX13686.1"/>
    <property type="molecule type" value="Genomic_DNA"/>
</dbReference>
<name>A0A1Z5JIC3_FISSO</name>
<proteinExistence type="predicted"/>
<dbReference type="AlphaFoldDB" id="A0A1Z5JIC3"/>
<dbReference type="InParanoid" id="A0A1Z5JIC3"/>
<feature type="compositionally biased region" description="Basic and acidic residues" evidence="1">
    <location>
        <begin position="125"/>
        <end position="150"/>
    </location>
</feature>
<evidence type="ECO:0000256" key="1">
    <source>
        <dbReference type="SAM" id="MobiDB-lite"/>
    </source>
</evidence>
<dbReference type="Proteomes" id="UP000198406">
    <property type="component" value="Unassembled WGS sequence"/>
</dbReference>
<gene>
    <name evidence="2" type="ORF">FisN_2Hh566</name>
</gene>
<accession>A0A1Z5JIC3</accession>
<evidence type="ECO:0000313" key="2">
    <source>
        <dbReference type="EMBL" id="GAX13686.1"/>
    </source>
</evidence>